<keyword evidence="2" id="KW-1185">Reference proteome</keyword>
<accession>A0A8H9GQF0</accession>
<comment type="caution">
    <text evidence="1">The sequence shown here is derived from an EMBL/GenBank/DDBJ whole genome shotgun (WGS) entry which is preliminary data.</text>
</comment>
<reference evidence="2" key="1">
    <citation type="journal article" date="2019" name="Int. J. Syst. Evol. Microbiol.">
        <title>The Global Catalogue of Microorganisms (GCM) 10K type strain sequencing project: providing services to taxonomists for standard genome sequencing and annotation.</title>
        <authorList>
            <consortium name="The Broad Institute Genomics Platform"/>
            <consortium name="The Broad Institute Genome Sequencing Center for Infectious Disease"/>
            <person name="Wu L."/>
            <person name="Ma J."/>
        </authorList>
    </citation>
    <scope>NUCLEOTIDE SEQUENCE [LARGE SCALE GENOMIC DNA]</scope>
    <source>
        <strain evidence="2">JCM 31047</strain>
    </source>
</reference>
<sequence length="91" mass="9777">MLGENRQVPADGQDRGTMDHMVFAMVRQVASSWYALALMQGCTAQQATETGVMQASLFLSDLGIVDEAPPYLTGARDAMRTAEGLGFGRAH</sequence>
<proteinExistence type="predicted"/>
<evidence type="ECO:0000313" key="2">
    <source>
        <dbReference type="Proteomes" id="UP000600547"/>
    </source>
</evidence>
<gene>
    <name evidence="1" type="ORF">GCM10008956_15710</name>
</gene>
<dbReference type="AlphaFoldDB" id="A0A8H9GQF0"/>
<organism evidence="1 2">
    <name type="scientific">Deinococcus arenae</name>
    <dbReference type="NCBI Taxonomy" id="1452751"/>
    <lineage>
        <taxon>Bacteria</taxon>
        <taxon>Thermotogati</taxon>
        <taxon>Deinococcota</taxon>
        <taxon>Deinococci</taxon>
        <taxon>Deinococcales</taxon>
        <taxon>Deinococcaceae</taxon>
        <taxon>Deinococcus</taxon>
    </lineage>
</organism>
<protein>
    <submittedName>
        <fullName evidence="1">Uncharacterized protein</fullName>
    </submittedName>
</protein>
<evidence type="ECO:0000313" key="1">
    <source>
        <dbReference type="EMBL" id="GGM40135.1"/>
    </source>
</evidence>
<name>A0A8H9GQF0_9DEIO</name>
<dbReference type="Proteomes" id="UP000600547">
    <property type="component" value="Unassembled WGS sequence"/>
</dbReference>
<dbReference type="EMBL" id="BMQG01000004">
    <property type="protein sequence ID" value="GGM40135.1"/>
    <property type="molecule type" value="Genomic_DNA"/>
</dbReference>